<dbReference type="AlphaFoldDB" id="A0A2W5TYU8"/>
<sequence length="60" mass="6611">MKDRVPAIRRQQVLRDLALIARADGHVDDAERTLLLDIADQAGVERSIIDGAMTANRALD</sequence>
<accession>A0A2W5TYU8</accession>
<name>A0A2W5TYU8_9BACT</name>
<evidence type="ECO:0000313" key="2">
    <source>
        <dbReference type="EMBL" id="PZR18383.1"/>
    </source>
</evidence>
<dbReference type="Pfam" id="PF05099">
    <property type="entry name" value="TerB"/>
    <property type="match status" value="1"/>
</dbReference>
<proteinExistence type="predicted"/>
<dbReference type="Proteomes" id="UP000249061">
    <property type="component" value="Unassembled WGS sequence"/>
</dbReference>
<feature type="domain" description="Co-chaperone DjlA N-terminal" evidence="1">
    <location>
        <begin position="1"/>
        <end position="47"/>
    </location>
</feature>
<dbReference type="SUPFAM" id="SSF158682">
    <property type="entry name" value="TerB-like"/>
    <property type="match status" value="1"/>
</dbReference>
<evidence type="ECO:0000313" key="3">
    <source>
        <dbReference type="Proteomes" id="UP000249061"/>
    </source>
</evidence>
<evidence type="ECO:0000259" key="1">
    <source>
        <dbReference type="Pfam" id="PF05099"/>
    </source>
</evidence>
<dbReference type="InterPro" id="IPR029024">
    <property type="entry name" value="TerB-like"/>
</dbReference>
<protein>
    <recommendedName>
        <fullName evidence="1">Co-chaperone DjlA N-terminal domain-containing protein</fullName>
    </recommendedName>
</protein>
<gene>
    <name evidence="2" type="ORF">DI536_00430</name>
</gene>
<reference evidence="2 3" key="1">
    <citation type="submission" date="2017-08" db="EMBL/GenBank/DDBJ databases">
        <title>Infants hospitalized years apart are colonized by the same room-sourced microbial strains.</title>
        <authorList>
            <person name="Brooks B."/>
            <person name="Olm M.R."/>
            <person name="Firek B.A."/>
            <person name="Baker R."/>
            <person name="Thomas B.C."/>
            <person name="Morowitz M.J."/>
            <person name="Banfield J.F."/>
        </authorList>
    </citation>
    <scope>NUCLEOTIDE SEQUENCE [LARGE SCALE GENOMIC DNA]</scope>
    <source>
        <strain evidence="2">S2_003_000_R2_14</strain>
    </source>
</reference>
<dbReference type="InterPro" id="IPR007791">
    <property type="entry name" value="DjlA_N"/>
</dbReference>
<comment type="caution">
    <text evidence="2">The sequence shown here is derived from an EMBL/GenBank/DDBJ whole genome shotgun (WGS) entry which is preliminary data.</text>
</comment>
<dbReference type="Gene3D" id="1.10.3680.10">
    <property type="entry name" value="TerB-like"/>
    <property type="match status" value="1"/>
</dbReference>
<dbReference type="EMBL" id="QFQP01000001">
    <property type="protein sequence ID" value="PZR18383.1"/>
    <property type="molecule type" value="Genomic_DNA"/>
</dbReference>
<organism evidence="2 3">
    <name type="scientific">Archangium gephyra</name>
    <dbReference type="NCBI Taxonomy" id="48"/>
    <lineage>
        <taxon>Bacteria</taxon>
        <taxon>Pseudomonadati</taxon>
        <taxon>Myxococcota</taxon>
        <taxon>Myxococcia</taxon>
        <taxon>Myxococcales</taxon>
        <taxon>Cystobacterineae</taxon>
        <taxon>Archangiaceae</taxon>
        <taxon>Archangium</taxon>
    </lineage>
</organism>